<dbReference type="InterPro" id="IPR047196">
    <property type="entry name" value="YidC_ALB_C"/>
</dbReference>
<dbReference type="HAMAP" id="MF_01810">
    <property type="entry name" value="YidC_type1"/>
    <property type="match status" value="1"/>
</dbReference>
<keyword evidence="8 13" id="KW-1133">Transmembrane helix</keyword>
<dbReference type="GO" id="GO:0032977">
    <property type="term" value="F:membrane insertase activity"/>
    <property type="evidence" value="ECO:0007669"/>
    <property type="project" value="InterPro"/>
</dbReference>
<dbReference type="NCBIfam" id="TIGR03592">
    <property type="entry name" value="yidC_oxa1_cterm"/>
    <property type="match status" value="1"/>
</dbReference>
<organism evidence="17 18">
    <name type="scientific">Methylosinus sporium</name>
    <dbReference type="NCBI Taxonomy" id="428"/>
    <lineage>
        <taxon>Bacteria</taxon>
        <taxon>Pseudomonadati</taxon>
        <taxon>Pseudomonadota</taxon>
        <taxon>Alphaproteobacteria</taxon>
        <taxon>Hyphomicrobiales</taxon>
        <taxon>Methylocystaceae</taxon>
        <taxon>Methylosinus</taxon>
    </lineage>
</organism>
<keyword evidence="9 13" id="KW-0472">Membrane</keyword>
<dbReference type="InterPro" id="IPR028055">
    <property type="entry name" value="YidC/Oxa/ALB_C"/>
</dbReference>
<evidence type="ECO:0000256" key="11">
    <source>
        <dbReference type="ARBA" id="ARBA00033245"/>
    </source>
</evidence>
<comment type="function">
    <text evidence="13">Required for the insertion and/or proper folding and/or complex formation of integral membrane proteins into the membrane. Involved in integration of membrane proteins that insert both dependently and independently of the Sec translocase complex, as well as at least some lipoproteins. Aids folding of multispanning membrane proteins.</text>
</comment>
<feature type="compositionally biased region" description="Basic and acidic residues" evidence="14">
    <location>
        <begin position="86"/>
        <end position="97"/>
    </location>
</feature>
<feature type="domain" description="Membrane insertase YidC N-terminal" evidence="16">
    <location>
        <begin position="97"/>
        <end position="379"/>
    </location>
</feature>
<evidence type="ECO:0000259" key="16">
    <source>
        <dbReference type="Pfam" id="PF14849"/>
    </source>
</evidence>
<dbReference type="GO" id="GO:0005886">
    <property type="term" value="C:plasma membrane"/>
    <property type="evidence" value="ECO:0007669"/>
    <property type="project" value="UniProtKB-SubCell"/>
</dbReference>
<gene>
    <name evidence="13 17" type="primary">yidC</name>
    <name evidence="17" type="ORF">FM996_08445</name>
</gene>
<feature type="transmembrane region" description="Helical" evidence="13">
    <location>
        <begin position="384"/>
        <end position="410"/>
    </location>
</feature>
<dbReference type="Pfam" id="PF14849">
    <property type="entry name" value="YidC_periplas"/>
    <property type="match status" value="1"/>
</dbReference>
<dbReference type="InterPro" id="IPR019998">
    <property type="entry name" value="Membr_insert_YidC"/>
</dbReference>
<dbReference type="NCBIfam" id="TIGR03593">
    <property type="entry name" value="yidC_nterm"/>
    <property type="match status" value="1"/>
</dbReference>
<dbReference type="RefSeq" id="WP_142862635.1">
    <property type="nucleotide sequence ID" value="NZ_VJMF01000033.1"/>
</dbReference>
<protein>
    <recommendedName>
        <fullName evidence="3 13">Membrane protein insertase YidC</fullName>
    </recommendedName>
    <alternativeName>
        <fullName evidence="12 13">Foldase YidC</fullName>
    </alternativeName>
    <alternativeName>
        <fullName evidence="11 13">Membrane integrase YidC</fullName>
    </alternativeName>
    <alternativeName>
        <fullName evidence="13">Membrane protein YidC</fullName>
    </alternativeName>
</protein>
<keyword evidence="6 13" id="KW-0812">Transmembrane</keyword>
<dbReference type="InterPro" id="IPR038221">
    <property type="entry name" value="YidC_periplasmic_sf"/>
</dbReference>
<evidence type="ECO:0000256" key="14">
    <source>
        <dbReference type="SAM" id="MobiDB-lite"/>
    </source>
</evidence>
<sequence length="616" mass="67871">MNEYTKNVLIAAGLSMLAIAGWDYFYAFPKLEQQQKEAQLAQQQRPAAQKPAAKPADQSAADKAAPPAARQAQPQQNVAAARSAPKTREAALAESKRVSIDTPSISGSIALKGGRIDDVSLKNYRETVDPTSPIIVLLSPEGAPQPYYAESGFLASDKDTAPPALPTSESLWSADRDQLTVGQPLTLSFDNGQGLVFKRKIAVDDQYMFSVTDSVENHGQSPVTLYPYLRVSRIGAFPSAGYAVLHEGFVGVLGEAGLQELKFDKVEKEPHATKSFEATGGWLGFTEKYWAAVLVPQQDRPLVARFSASGAGTAKAYQADTVEAPLTIAPGASGSVASRIFAGAKVVDTLDAYEGQGIKLFDRLIDWGWFYFLTRPMFRIIDSLFHVLGNFGLAILAVTVLVKIAFLPLANKSYLAVAKMKEIQPKIQALKEKYGSDKQAMSREQMELFRREKVNPAGGCLPALLQIPVFFSLYKVLIITIEMRHAPFYGWIKDLSAPDPTNIFNLFGLIPFDPTHIPVFGSFLWLGVWPLVMGVSMWVQMKMNPEPTDEIQKMAFGWMPVIFTFSLGSFASGLVIYWTWNNVLSVAQQWVIMKRAGVKFELWDNLKKTFTFKKAA</sequence>
<evidence type="ECO:0000313" key="17">
    <source>
        <dbReference type="EMBL" id="TRL35200.1"/>
    </source>
</evidence>
<evidence type="ECO:0000256" key="5">
    <source>
        <dbReference type="ARBA" id="ARBA00022475"/>
    </source>
</evidence>
<dbReference type="CDD" id="cd20070">
    <property type="entry name" value="5TM_YidC_Alb3"/>
    <property type="match status" value="1"/>
</dbReference>
<evidence type="ECO:0000256" key="13">
    <source>
        <dbReference type="HAMAP-Rule" id="MF_01810"/>
    </source>
</evidence>
<dbReference type="PANTHER" id="PTHR12428:SF65">
    <property type="entry name" value="CYTOCHROME C OXIDASE ASSEMBLY PROTEIN COX18, MITOCHONDRIAL"/>
    <property type="match status" value="1"/>
</dbReference>
<dbReference type="Pfam" id="PF02096">
    <property type="entry name" value="60KD_IMP"/>
    <property type="match status" value="1"/>
</dbReference>
<dbReference type="CDD" id="cd19961">
    <property type="entry name" value="EcYidC-like_peri"/>
    <property type="match status" value="1"/>
</dbReference>
<proteinExistence type="inferred from homology"/>
<keyword evidence="5 13" id="KW-1003">Cell membrane</keyword>
<dbReference type="GO" id="GO:0051205">
    <property type="term" value="P:protein insertion into membrane"/>
    <property type="evidence" value="ECO:0007669"/>
    <property type="project" value="TreeGrafter"/>
</dbReference>
<comment type="subcellular location">
    <subcellularLocation>
        <location evidence="1">Cell inner membrane</location>
        <topology evidence="1">Multi-pass membrane protein</topology>
    </subcellularLocation>
    <subcellularLocation>
        <location evidence="13">Cell membrane</location>
        <topology evidence="13">Multi-pass membrane protein</topology>
    </subcellularLocation>
</comment>
<evidence type="ECO:0000256" key="2">
    <source>
        <dbReference type="ARBA" id="ARBA00010527"/>
    </source>
</evidence>
<comment type="subunit">
    <text evidence="13">Interacts with the Sec translocase complex via SecD. Specifically interacts with transmembrane segments of nascent integral membrane proteins during membrane integration.</text>
</comment>
<dbReference type="GO" id="GO:0015031">
    <property type="term" value="P:protein transport"/>
    <property type="evidence" value="ECO:0007669"/>
    <property type="project" value="UniProtKB-KW"/>
</dbReference>
<evidence type="ECO:0000256" key="10">
    <source>
        <dbReference type="ARBA" id="ARBA00023186"/>
    </source>
</evidence>
<dbReference type="Gene3D" id="2.70.98.90">
    <property type="match status" value="1"/>
</dbReference>
<dbReference type="InterPro" id="IPR028053">
    <property type="entry name" value="Membr_insert_YidC_N"/>
</dbReference>
<dbReference type="AlphaFoldDB" id="A0A549T005"/>
<evidence type="ECO:0000256" key="3">
    <source>
        <dbReference type="ARBA" id="ARBA00015325"/>
    </source>
</evidence>
<evidence type="ECO:0000256" key="6">
    <source>
        <dbReference type="ARBA" id="ARBA00022692"/>
    </source>
</evidence>
<dbReference type="NCBIfam" id="NF002353">
    <property type="entry name" value="PRK01318.1-4"/>
    <property type="match status" value="1"/>
</dbReference>
<dbReference type="InterPro" id="IPR001708">
    <property type="entry name" value="YidC/ALB3/OXA1/COX18"/>
</dbReference>
<accession>A0A549T005</accession>
<feature type="region of interest" description="Disordered" evidence="14">
    <location>
        <begin position="35"/>
        <end position="97"/>
    </location>
</feature>
<evidence type="ECO:0000256" key="7">
    <source>
        <dbReference type="ARBA" id="ARBA00022927"/>
    </source>
</evidence>
<name>A0A549T005_METSR</name>
<comment type="similarity">
    <text evidence="2 13">Belongs to the OXA1/ALB3/YidC family. Type 1 subfamily.</text>
</comment>
<dbReference type="EMBL" id="VJMF01000033">
    <property type="protein sequence ID" value="TRL35200.1"/>
    <property type="molecule type" value="Genomic_DNA"/>
</dbReference>
<evidence type="ECO:0000313" key="18">
    <source>
        <dbReference type="Proteomes" id="UP000316781"/>
    </source>
</evidence>
<dbReference type="Proteomes" id="UP000316781">
    <property type="component" value="Unassembled WGS sequence"/>
</dbReference>
<keyword evidence="10 13" id="KW-0143">Chaperone</keyword>
<dbReference type="PRINTS" id="PR00701">
    <property type="entry name" value="60KDINNERMP"/>
</dbReference>
<evidence type="ECO:0000256" key="9">
    <source>
        <dbReference type="ARBA" id="ARBA00023136"/>
    </source>
</evidence>
<reference evidence="17 18" key="1">
    <citation type="submission" date="2019-07" db="EMBL/GenBank/DDBJ databases">
        <title>Ln-dependent methylotrophs.</title>
        <authorList>
            <person name="Tani A."/>
        </authorList>
    </citation>
    <scope>NUCLEOTIDE SEQUENCE [LARGE SCALE GENOMIC DNA]</scope>
    <source>
        <strain evidence="17 18">SM89A</strain>
    </source>
</reference>
<evidence type="ECO:0000259" key="15">
    <source>
        <dbReference type="Pfam" id="PF02096"/>
    </source>
</evidence>
<evidence type="ECO:0000256" key="8">
    <source>
        <dbReference type="ARBA" id="ARBA00022989"/>
    </source>
</evidence>
<evidence type="ECO:0000256" key="12">
    <source>
        <dbReference type="ARBA" id="ARBA00033342"/>
    </source>
</evidence>
<evidence type="ECO:0000256" key="4">
    <source>
        <dbReference type="ARBA" id="ARBA00022448"/>
    </source>
</evidence>
<comment type="caution">
    <text evidence="17">The sequence shown here is derived from an EMBL/GenBank/DDBJ whole genome shotgun (WGS) entry which is preliminary data.</text>
</comment>
<dbReference type="PRINTS" id="PR01900">
    <property type="entry name" value="YIDCPROTEIN"/>
</dbReference>
<evidence type="ECO:0000256" key="1">
    <source>
        <dbReference type="ARBA" id="ARBA00004429"/>
    </source>
</evidence>
<feature type="transmembrane region" description="Helical" evidence="13">
    <location>
        <begin position="517"/>
        <end position="539"/>
    </location>
</feature>
<keyword evidence="7 13" id="KW-0653">Protein transport</keyword>
<feature type="transmembrane region" description="Helical" evidence="13">
    <location>
        <begin position="560"/>
        <end position="580"/>
    </location>
</feature>
<feature type="transmembrane region" description="Helical" evidence="13">
    <location>
        <begin position="460"/>
        <end position="481"/>
    </location>
</feature>
<feature type="compositionally biased region" description="Low complexity" evidence="14">
    <location>
        <begin position="35"/>
        <end position="82"/>
    </location>
</feature>
<keyword evidence="4 13" id="KW-0813">Transport</keyword>
<dbReference type="PANTHER" id="PTHR12428">
    <property type="entry name" value="OXA1"/>
    <property type="match status" value="1"/>
</dbReference>
<feature type="domain" description="Membrane insertase YidC/Oxa/ALB C-terminal" evidence="15">
    <location>
        <begin position="391"/>
        <end position="594"/>
    </location>
</feature>